<protein>
    <submittedName>
        <fullName evidence="1">Uncharacterized protein</fullName>
    </submittedName>
</protein>
<evidence type="ECO:0000313" key="2">
    <source>
        <dbReference type="Proteomes" id="UP001164250"/>
    </source>
</evidence>
<organism evidence="1 2">
    <name type="scientific">Pistacia atlantica</name>
    <dbReference type="NCBI Taxonomy" id="434234"/>
    <lineage>
        <taxon>Eukaryota</taxon>
        <taxon>Viridiplantae</taxon>
        <taxon>Streptophyta</taxon>
        <taxon>Embryophyta</taxon>
        <taxon>Tracheophyta</taxon>
        <taxon>Spermatophyta</taxon>
        <taxon>Magnoliopsida</taxon>
        <taxon>eudicotyledons</taxon>
        <taxon>Gunneridae</taxon>
        <taxon>Pentapetalae</taxon>
        <taxon>rosids</taxon>
        <taxon>malvids</taxon>
        <taxon>Sapindales</taxon>
        <taxon>Anacardiaceae</taxon>
        <taxon>Pistacia</taxon>
    </lineage>
</organism>
<evidence type="ECO:0000313" key="1">
    <source>
        <dbReference type="EMBL" id="KAJ0082036.1"/>
    </source>
</evidence>
<gene>
    <name evidence="1" type="ORF">Patl1_11649</name>
</gene>
<dbReference type="EMBL" id="CM047908">
    <property type="protein sequence ID" value="KAJ0082036.1"/>
    <property type="molecule type" value="Genomic_DNA"/>
</dbReference>
<name>A0ACC1A8B5_9ROSI</name>
<dbReference type="Proteomes" id="UP001164250">
    <property type="component" value="Chromosome 12"/>
</dbReference>
<proteinExistence type="predicted"/>
<keyword evidence="2" id="KW-1185">Reference proteome</keyword>
<sequence length="388" mass="43583">MDLISTPFNKELSYIFLFYLAPLLLILVSGICSLKSNKHKNLPPGSFGWPFVGETIQFRKQEKFVLDRMKKYSPDIFKTKILGEEVAVICGPNGHKFIFSNERKLFTPILPYSMQKLFLSKAPTGSSNFKEEVRTTTGFLKREALVKFLGKMDSITQQQMQTLWEGKDEVKAFPLAKSLTLSIACCLFMCTEDPELVARTITRLDDVKVGMFSAPLNFPGTNFRKACKAAAAVHKELRGIISEKKTAMARGEPTVDILSHMILATDGSGERIPEVEIADKLMGLLVVGYGTVASVMTLFMKHVGERPDIYNKVLAEQQEVSASKKLGELLNLDDIQKMKYSWKVLREVMRVTPAIQGTIIREASTDFTYAGYTVPKGWKVIEFINFGF</sequence>
<comment type="caution">
    <text evidence="1">The sequence shown here is derived from an EMBL/GenBank/DDBJ whole genome shotgun (WGS) entry which is preliminary data.</text>
</comment>
<accession>A0ACC1A8B5</accession>
<reference evidence="2" key="1">
    <citation type="journal article" date="2023" name="G3 (Bethesda)">
        <title>Genome assembly and association tests identify interacting loci associated with vigor, precocity, and sex in interspecific pistachio rootstocks.</title>
        <authorList>
            <person name="Palmer W."/>
            <person name="Jacygrad E."/>
            <person name="Sagayaradj S."/>
            <person name="Cavanaugh K."/>
            <person name="Han R."/>
            <person name="Bertier L."/>
            <person name="Beede B."/>
            <person name="Kafkas S."/>
            <person name="Golino D."/>
            <person name="Preece J."/>
            <person name="Michelmore R."/>
        </authorList>
    </citation>
    <scope>NUCLEOTIDE SEQUENCE [LARGE SCALE GENOMIC DNA]</scope>
</reference>